<evidence type="ECO:0000313" key="4">
    <source>
        <dbReference type="Proteomes" id="UP001237207"/>
    </source>
</evidence>
<dbReference type="RefSeq" id="WP_307256466.1">
    <property type="nucleotide sequence ID" value="NZ_JAUSUC010000007.1"/>
</dbReference>
<organism evidence="3 4">
    <name type="scientific">Oikeobacillus pervagus</name>
    <dbReference type="NCBI Taxonomy" id="1325931"/>
    <lineage>
        <taxon>Bacteria</taxon>
        <taxon>Bacillati</taxon>
        <taxon>Bacillota</taxon>
        <taxon>Bacilli</taxon>
        <taxon>Bacillales</taxon>
        <taxon>Bacillaceae</taxon>
        <taxon>Oikeobacillus</taxon>
    </lineage>
</organism>
<keyword evidence="4" id="KW-1185">Reference proteome</keyword>
<evidence type="ECO:0000259" key="2">
    <source>
        <dbReference type="PROSITE" id="PS51704"/>
    </source>
</evidence>
<dbReference type="InterPro" id="IPR017946">
    <property type="entry name" value="PLC-like_Pdiesterase_TIM-brl"/>
</dbReference>
<keyword evidence="1" id="KW-0732">Signal</keyword>
<evidence type="ECO:0000256" key="1">
    <source>
        <dbReference type="SAM" id="SignalP"/>
    </source>
</evidence>
<dbReference type="GO" id="GO:0008081">
    <property type="term" value="F:phosphoric diester hydrolase activity"/>
    <property type="evidence" value="ECO:0007669"/>
    <property type="project" value="InterPro"/>
</dbReference>
<evidence type="ECO:0000313" key="3">
    <source>
        <dbReference type="EMBL" id="MDQ0214480.1"/>
    </source>
</evidence>
<reference evidence="3" key="1">
    <citation type="submission" date="2023-07" db="EMBL/GenBank/DDBJ databases">
        <title>Genomic Encyclopedia of Type Strains, Phase IV (KMG-IV): sequencing the most valuable type-strain genomes for metagenomic binning, comparative biology and taxonomic classification.</title>
        <authorList>
            <person name="Goeker M."/>
        </authorList>
    </citation>
    <scope>NUCLEOTIDE SEQUENCE</scope>
    <source>
        <strain evidence="3">DSM 23947</strain>
    </source>
</reference>
<proteinExistence type="predicted"/>
<dbReference type="Proteomes" id="UP001237207">
    <property type="component" value="Unassembled WGS sequence"/>
</dbReference>
<comment type="caution">
    <text evidence="3">The sequence shown here is derived from an EMBL/GenBank/DDBJ whole genome shotgun (WGS) entry which is preliminary data.</text>
</comment>
<dbReference type="SUPFAM" id="SSF51695">
    <property type="entry name" value="PLC-like phosphodiesterases"/>
    <property type="match status" value="2"/>
</dbReference>
<name>A0AAJ1SXA9_9BACI</name>
<dbReference type="PROSITE" id="PS51704">
    <property type="entry name" value="GP_PDE"/>
    <property type="match status" value="1"/>
</dbReference>
<dbReference type="AlphaFoldDB" id="A0AAJ1SXA9"/>
<dbReference type="Gene3D" id="2.60.120.560">
    <property type="entry name" value="Exo-inulinase, domain 1"/>
    <property type="match status" value="1"/>
</dbReference>
<feature type="domain" description="GP-PDE" evidence="2">
    <location>
        <begin position="443"/>
        <end position="684"/>
    </location>
</feature>
<dbReference type="EMBL" id="JAUSUC010000007">
    <property type="protein sequence ID" value="MDQ0214480.1"/>
    <property type="molecule type" value="Genomic_DNA"/>
</dbReference>
<dbReference type="PANTHER" id="PTHR46211:SF14">
    <property type="entry name" value="GLYCEROPHOSPHODIESTER PHOSPHODIESTERASE"/>
    <property type="match status" value="1"/>
</dbReference>
<dbReference type="InterPro" id="IPR030395">
    <property type="entry name" value="GP_PDE_dom"/>
</dbReference>
<accession>A0AAJ1SXA9</accession>
<dbReference type="Pfam" id="PF03009">
    <property type="entry name" value="GDPD"/>
    <property type="match status" value="2"/>
</dbReference>
<feature type="chain" id="PRO_5042550091" evidence="1">
    <location>
        <begin position="20"/>
        <end position="776"/>
    </location>
</feature>
<dbReference type="Gene3D" id="3.20.20.190">
    <property type="entry name" value="Phosphatidylinositol (PI) phosphodiesterase"/>
    <property type="match status" value="2"/>
</dbReference>
<dbReference type="InterPro" id="IPR010496">
    <property type="entry name" value="AL/BT2_dom"/>
</dbReference>
<gene>
    <name evidence="3" type="ORF">J2S13_000876</name>
</gene>
<dbReference type="PANTHER" id="PTHR46211">
    <property type="entry name" value="GLYCEROPHOSPHORYL DIESTER PHOSPHODIESTERASE"/>
    <property type="match status" value="1"/>
</dbReference>
<protein>
    <submittedName>
        <fullName evidence="3">Glycerophosphoryl diester phosphodiesterase</fullName>
    </submittedName>
</protein>
<dbReference type="GO" id="GO:0006629">
    <property type="term" value="P:lipid metabolic process"/>
    <property type="evidence" value="ECO:0007669"/>
    <property type="project" value="InterPro"/>
</dbReference>
<feature type="signal peptide" evidence="1">
    <location>
        <begin position="1"/>
        <end position="19"/>
    </location>
</feature>
<sequence>MLGKKSMAGVLIASTIAFSTVPSLFSLDSIAYANQSGSTLVNENFDQTANGQLPAGWKLIEGTAETKDGKLVLSSLSSSKPARVVIPLGDHPQDYVFEADMTFLSAVEDTRWASLMYRVQSDNYPYYQFAVRRGTTALNGIEFAIRNENNKWVVPETNFYHEKFEYNKTYKMKVVVSKNRVQQFINDKLVIDTDLANQWMKGDVGFQANGTNVQFDNVKVTTTTGELPPIDKGSAFIPAEPETNIINPPTLIAGHSDKNTTEQVSSILLPVQKNEKGQLMTDNELLSDVLKSMKNRKIPILKVEQAGIAEDILKQLNKSQTNDVHFVSSNPSILKELRTKYPTARGGLLYTKNSLNKNDLAKFAEDIHKHGGKVAIIPQKILTQDIIHYLHSRTISVWGIGANSENSAHEMIHLGVDGIISDAPEYSSQALKVYPENTIIQRPIVAAHRGVPSLAPENTMAGYRLAYELGADLIETDLQITKDGHIVIMHDHTVNRTTDGTGQVSDLTLEEIRSLDAGIKFGPQFKGEKVPTFKEFLQEFKEKDVVLLIELKDTGIEEQVIKEIEEENMEKQVVLQSFDLGSMTKLNKLKPELPVGYLFSADTPPTVDGKLKSAKKMLDYGTSQNVTLNASYSSVYEEFNTYMRQRGMLNMHWTFRNEEAFSDKLQQGLIGPITDYTQWLTHSPINLETPIKKVNLKVGKTSVIRAKAFVDYRVDKKENIQTELFTVQNSGVVKINGNTIEALKPGKAQVFVKHTFTMLNTEWNVVAEPIEVFVKE</sequence>
<dbReference type="Pfam" id="PF06439">
    <property type="entry name" value="3keto-disac_hyd"/>
    <property type="match status" value="1"/>
</dbReference>